<keyword evidence="3" id="KW-1185">Reference proteome</keyword>
<reference evidence="2 3" key="1">
    <citation type="submission" date="2021-06" db="EMBL/GenBank/DDBJ databases">
        <title>Chromosome-level genome assembly of the red-tail catfish (Hemibagrus wyckioides).</title>
        <authorList>
            <person name="Shao F."/>
        </authorList>
    </citation>
    <scope>NUCLEOTIDE SEQUENCE [LARGE SCALE GENOMIC DNA]</scope>
    <source>
        <strain evidence="2">EC202008001</strain>
        <tissue evidence="2">Blood</tissue>
    </source>
</reference>
<protein>
    <submittedName>
        <fullName evidence="2">Uncharacterized protein</fullName>
    </submittedName>
</protein>
<accession>A0A9D3P9D6</accession>
<evidence type="ECO:0000313" key="2">
    <source>
        <dbReference type="EMBL" id="KAG7335263.1"/>
    </source>
</evidence>
<sequence>MDPAATDTIRQLVSPLQAVLPVLQEATASQPAAATVPTTSQPMAAAESTAEPGSDANSTYDVSELTDEIFSCGYTGKVSADRKSNIISTRVLLSSSNRVIESEVQLKWRLSPSAEQYTFLTSENKQL</sequence>
<dbReference type="AlphaFoldDB" id="A0A9D3P9D6"/>
<dbReference type="Proteomes" id="UP000824219">
    <property type="component" value="Linkage Group LG02"/>
</dbReference>
<organism evidence="2 3">
    <name type="scientific">Hemibagrus wyckioides</name>
    <dbReference type="NCBI Taxonomy" id="337641"/>
    <lineage>
        <taxon>Eukaryota</taxon>
        <taxon>Metazoa</taxon>
        <taxon>Chordata</taxon>
        <taxon>Craniata</taxon>
        <taxon>Vertebrata</taxon>
        <taxon>Euteleostomi</taxon>
        <taxon>Actinopterygii</taxon>
        <taxon>Neopterygii</taxon>
        <taxon>Teleostei</taxon>
        <taxon>Ostariophysi</taxon>
        <taxon>Siluriformes</taxon>
        <taxon>Bagridae</taxon>
        <taxon>Hemibagrus</taxon>
    </lineage>
</organism>
<evidence type="ECO:0000256" key="1">
    <source>
        <dbReference type="SAM" id="MobiDB-lite"/>
    </source>
</evidence>
<proteinExistence type="predicted"/>
<dbReference type="EMBL" id="JAHKSW010000002">
    <property type="protein sequence ID" value="KAG7335263.1"/>
    <property type="molecule type" value="Genomic_DNA"/>
</dbReference>
<feature type="compositionally biased region" description="Polar residues" evidence="1">
    <location>
        <begin position="31"/>
        <end position="42"/>
    </location>
</feature>
<evidence type="ECO:0000313" key="3">
    <source>
        <dbReference type="Proteomes" id="UP000824219"/>
    </source>
</evidence>
<gene>
    <name evidence="2" type="ORF">KOW79_001859</name>
</gene>
<name>A0A9D3P9D6_9TELE</name>
<feature type="region of interest" description="Disordered" evidence="1">
    <location>
        <begin position="31"/>
        <end position="59"/>
    </location>
</feature>
<dbReference type="OrthoDB" id="8957740at2759"/>
<comment type="caution">
    <text evidence="2">The sequence shown here is derived from an EMBL/GenBank/DDBJ whole genome shotgun (WGS) entry which is preliminary data.</text>
</comment>